<evidence type="ECO:0008006" key="6">
    <source>
        <dbReference type="Google" id="ProtNLM"/>
    </source>
</evidence>
<dbReference type="EMBL" id="FMBM01000002">
    <property type="protein sequence ID" value="SCC82460.1"/>
    <property type="molecule type" value="Genomic_DNA"/>
</dbReference>
<proteinExistence type="predicted"/>
<evidence type="ECO:0000313" key="5">
    <source>
        <dbReference type="Proteomes" id="UP000182800"/>
    </source>
</evidence>
<reference evidence="3 5" key="2">
    <citation type="submission" date="2016-08" db="EMBL/GenBank/DDBJ databases">
        <authorList>
            <person name="Varghese N."/>
            <person name="Submissions Spin"/>
        </authorList>
    </citation>
    <scope>NUCLEOTIDE SEQUENCE [LARGE SCALE GENOMIC DNA]</scope>
    <source>
        <strain evidence="3 5">HL-109</strain>
    </source>
</reference>
<name>A0A0P7X8K5_9HYPH</name>
<protein>
    <recommendedName>
        <fullName evidence="6">Lipoprotein</fullName>
    </recommendedName>
</protein>
<dbReference type="Proteomes" id="UP000182800">
    <property type="component" value="Unassembled WGS sequence"/>
</dbReference>
<reference evidence="2 4" key="1">
    <citation type="submission" date="2015-09" db="EMBL/GenBank/DDBJ databases">
        <title>Identification and resolution of microdiversity through metagenomic sequencing of parallel consortia.</title>
        <authorList>
            <person name="Nelson W.C."/>
            <person name="Romine M.F."/>
            <person name="Lindemann S.R."/>
        </authorList>
    </citation>
    <scope>NUCLEOTIDE SEQUENCE [LARGE SCALE GENOMIC DNA]</scope>
    <source>
        <strain evidence="2">HL-109</strain>
    </source>
</reference>
<organism evidence="2 4">
    <name type="scientific">Saliniramus fredricksonii</name>
    <dbReference type="NCBI Taxonomy" id="1653334"/>
    <lineage>
        <taxon>Bacteria</taxon>
        <taxon>Pseudomonadati</taxon>
        <taxon>Pseudomonadota</taxon>
        <taxon>Alphaproteobacteria</taxon>
        <taxon>Hyphomicrobiales</taxon>
        <taxon>Salinarimonadaceae</taxon>
        <taxon>Saliniramus</taxon>
    </lineage>
</organism>
<sequence>MKKLLLVIVAAAGLSACQTTQEVAENMRGEWIGQPVDSFFVMHGPPVSEYALSGGGTIYTWRGGEDSFTRPAQIRSTTVGGQSFGSSQTRSRTTHQGPGRTVTRSTTTSASIGFPGLTQDVIVRPAERVELVCEAQISVDDAGIIEQVRISRDTEGRGFSFSRCAEVFGS</sequence>
<dbReference type="AlphaFoldDB" id="A0A0P7X8K5"/>
<accession>A0A0P7X8K5</accession>
<evidence type="ECO:0000313" key="4">
    <source>
        <dbReference type="Proteomes" id="UP000050497"/>
    </source>
</evidence>
<keyword evidence="5" id="KW-1185">Reference proteome</keyword>
<comment type="caution">
    <text evidence="2">The sequence shown here is derived from an EMBL/GenBank/DDBJ whole genome shotgun (WGS) entry which is preliminary data.</text>
</comment>
<gene>
    <name evidence="3" type="ORF">GA0071312_3452</name>
    <name evidence="2" type="ORF">HLUCCO17_06490</name>
</gene>
<dbReference type="EMBL" id="LJSX01000007">
    <property type="protein sequence ID" value="KPQ11553.1"/>
    <property type="molecule type" value="Genomic_DNA"/>
</dbReference>
<feature type="compositionally biased region" description="Polar residues" evidence="1">
    <location>
        <begin position="77"/>
        <end position="96"/>
    </location>
</feature>
<evidence type="ECO:0000256" key="1">
    <source>
        <dbReference type="SAM" id="MobiDB-lite"/>
    </source>
</evidence>
<dbReference type="RefSeq" id="WP_074445945.1">
    <property type="nucleotide sequence ID" value="NZ_FMBM01000002.1"/>
</dbReference>
<feature type="region of interest" description="Disordered" evidence="1">
    <location>
        <begin position="77"/>
        <end position="110"/>
    </location>
</feature>
<dbReference type="PROSITE" id="PS51257">
    <property type="entry name" value="PROKAR_LIPOPROTEIN"/>
    <property type="match status" value="1"/>
</dbReference>
<evidence type="ECO:0000313" key="2">
    <source>
        <dbReference type="EMBL" id="KPQ11553.1"/>
    </source>
</evidence>
<evidence type="ECO:0000313" key="3">
    <source>
        <dbReference type="EMBL" id="SCC82460.1"/>
    </source>
</evidence>
<dbReference type="Proteomes" id="UP000050497">
    <property type="component" value="Unassembled WGS sequence"/>
</dbReference>
<dbReference type="OrthoDB" id="8238109at2"/>
<feature type="compositionally biased region" description="Low complexity" evidence="1">
    <location>
        <begin position="100"/>
        <end position="109"/>
    </location>
</feature>